<dbReference type="Proteomes" id="UP000187338">
    <property type="component" value="Unassembled WGS sequence"/>
</dbReference>
<name>A0A1L8CZ67_9THEO</name>
<dbReference type="PANTHER" id="PTHR33490">
    <property type="entry name" value="BLR5614 PROTEIN-RELATED"/>
    <property type="match status" value="1"/>
</dbReference>
<evidence type="ECO:0000259" key="1">
    <source>
        <dbReference type="SMART" id="SM00460"/>
    </source>
</evidence>
<protein>
    <submittedName>
        <fullName evidence="2">Transglutaminase</fullName>
    </submittedName>
</protein>
<accession>A0A1L8CZ67</accession>
<reference evidence="3" key="1">
    <citation type="submission" date="2016-12" db="EMBL/GenBank/DDBJ databases">
        <title>Draft Genome Sequences od Carboxydothermus pertinax and islandicus, Hydrogenogenic Carboxydotrophic Bacteria.</title>
        <authorList>
            <person name="Fukuyama Y."/>
            <person name="Ohmae K."/>
            <person name="Yoneda Y."/>
            <person name="Yoshida T."/>
            <person name="Sako Y."/>
        </authorList>
    </citation>
    <scope>NUCLEOTIDE SEQUENCE [LARGE SCALE GENOMIC DNA]</scope>
    <source>
        <strain evidence="3">SET</strain>
    </source>
</reference>
<dbReference type="InterPro" id="IPR002931">
    <property type="entry name" value="Transglutaminase-like"/>
</dbReference>
<organism evidence="2 3">
    <name type="scientific">Carboxydothermus islandicus</name>
    <dbReference type="NCBI Taxonomy" id="661089"/>
    <lineage>
        <taxon>Bacteria</taxon>
        <taxon>Bacillati</taxon>
        <taxon>Bacillota</taxon>
        <taxon>Clostridia</taxon>
        <taxon>Thermoanaerobacterales</taxon>
        <taxon>Thermoanaerobacteraceae</taxon>
        <taxon>Carboxydothermus</taxon>
    </lineage>
</organism>
<dbReference type="RefSeq" id="WP_075864448.1">
    <property type="nucleotide sequence ID" value="NZ_BDJL01000001.1"/>
</dbReference>
<dbReference type="InterPro" id="IPR038765">
    <property type="entry name" value="Papain-like_cys_pep_sf"/>
</dbReference>
<feature type="domain" description="Transglutaminase-like" evidence="1">
    <location>
        <begin position="379"/>
        <end position="435"/>
    </location>
</feature>
<keyword evidence="3" id="KW-1185">Reference proteome</keyword>
<dbReference type="Gene3D" id="2.60.40.10">
    <property type="entry name" value="Immunoglobulins"/>
    <property type="match status" value="2"/>
</dbReference>
<dbReference type="Pfam" id="PF01841">
    <property type="entry name" value="Transglut_core"/>
    <property type="match status" value="1"/>
</dbReference>
<dbReference type="EMBL" id="BDJL01000001">
    <property type="protein sequence ID" value="GAV24236.1"/>
    <property type="molecule type" value="Genomic_DNA"/>
</dbReference>
<gene>
    <name evidence="2" type="ORF">ciss_01690</name>
</gene>
<dbReference type="Gene3D" id="3.10.620.30">
    <property type="match status" value="1"/>
</dbReference>
<dbReference type="InterPro" id="IPR013783">
    <property type="entry name" value="Ig-like_fold"/>
</dbReference>
<dbReference type="PANTHER" id="PTHR33490:SF6">
    <property type="entry name" value="SLL1049 PROTEIN"/>
    <property type="match status" value="1"/>
</dbReference>
<dbReference type="SUPFAM" id="SSF54001">
    <property type="entry name" value="Cysteine proteinases"/>
    <property type="match status" value="1"/>
</dbReference>
<comment type="caution">
    <text evidence="2">The sequence shown here is derived from an EMBL/GenBank/DDBJ whole genome shotgun (WGS) entry which is preliminary data.</text>
</comment>
<dbReference type="OrthoDB" id="9804872at2"/>
<proteinExistence type="predicted"/>
<sequence length="480" mass="53131">MRKRLGFLLLLVLTFMVIFNGVTYAGDTPTLKISAPKVVYSPAAVITAKASGPYPLKYLTVNNNNYALPGTKNVVKTVKVSLNKGSNLIVVKVVDRRGKYTVKKFYITYVDRTPPELSVSAPNSVKGSTAEIKISVKDPSRVVRLEIGGHNLLSTPVYSYQTSIKVTLNPGINTFTIKARDSFGNVSTKTIKISREVTDAAVNLNSGLKFDYSALLAYPEINTYNLALKPGEEIQPVEITGIPSGMSADFGFKPKGIDKIYAIKEFSGSTISGEKLYFRYGSGSYYLLFYRQASMGRVYIEKVVKINVSGITDKGDLLPSGFVDSDNETIRHIAYELTKDLTDDLSRVKAIHDYVVKALTYDWNSYYRGIVPQKKASEALASGTGVCQDYSRLFAAIARAAGIPTRIVIGTGDGDPHAWNRVYVNGKWLDVDVTWDDQENHGIIYDYFLKEAPLPRHIEDNSAEAYYEAEMLHSITFSEN</sequence>
<dbReference type="AlphaFoldDB" id="A0A1L8CZ67"/>
<evidence type="ECO:0000313" key="2">
    <source>
        <dbReference type="EMBL" id="GAV24236.1"/>
    </source>
</evidence>
<evidence type="ECO:0000313" key="3">
    <source>
        <dbReference type="Proteomes" id="UP000187338"/>
    </source>
</evidence>
<dbReference type="STRING" id="661089.ciss_01690"/>
<dbReference type="SMART" id="SM00460">
    <property type="entry name" value="TGc"/>
    <property type="match status" value="1"/>
</dbReference>